<evidence type="ECO:0000259" key="5">
    <source>
        <dbReference type="PROSITE" id="PS50977"/>
    </source>
</evidence>
<dbReference type="PANTHER" id="PTHR30055">
    <property type="entry name" value="HTH-TYPE TRANSCRIPTIONAL REGULATOR RUTR"/>
    <property type="match status" value="1"/>
</dbReference>
<evidence type="ECO:0000313" key="7">
    <source>
        <dbReference type="Proteomes" id="UP000070371"/>
    </source>
</evidence>
<dbReference type="KEGG" id="hat:RC74_13365"/>
<dbReference type="InterPro" id="IPR001647">
    <property type="entry name" value="HTH_TetR"/>
</dbReference>
<name>A0A126V1G3_9RHOB</name>
<evidence type="ECO:0000313" key="6">
    <source>
        <dbReference type="EMBL" id="AML52133.1"/>
    </source>
</evidence>
<dbReference type="InterPro" id="IPR050109">
    <property type="entry name" value="HTH-type_TetR-like_transc_reg"/>
</dbReference>
<dbReference type="AlphaFoldDB" id="A0A126V1G3"/>
<dbReference type="GO" id="GO:0000976">
    <property type="term" value="F:transcription cis-regulatory region binding"/>
    <property type="evidence" value="ECO:0007669"/>
    <property type="project" value="TreeGrafter"/>
</dbReference>
<dbReference type="OrthoDB" id="9816431at2"/>
<reference evidence="6 7" key="1">
    <citation type="submission" date="2016-02" db="EMBL/GenBank/DDBJ databases">
        <title>Complete genome sequence of Halocynthiibacter arcticus PAMC 20958t from arctic marine sediment.</title>
        <authorList>
            <person name="Lee Y.M."/>
            <person name="Baek K."/>
            <person name="Lee H.K."/>
            <person name="Shin S.C."/>
        </authorList>
    </citation>
    <scope>NUCLEOTIDE SEQUENCE [LARGE SCALE GENOMIC DNA]</scope>
    <source>
        <strain evidence="6">PAMC 20958</strain>
    </source>
</reference>
<accession>A0A126V1G3</accession>
<dbReference type="STRING" id="1579316.RC74_13365"/>
<dbReference type="Gene3D" id="1.10.10.60">
    <property type="entry name" value="Homeodomain-like"/>
    <property type="match status" value="1"/>
</dbReference>
<dbReference type="EMBL" id="CP014327">
    <property type="protein sequence ID" value="AML52133.1"/>
    <property type="molecule type" value="Genomic_DNA"/>
</dbReference>
<dbReference type="Proteomes" id="UP000070371">
    <property type="component" value="Chromosome"/>
</dbReference>
<dbReference type="PROSITE" id="PS50977">
    <property type="entry name" value="HTH_TETR_2"/>
    <property type="match status" value="1"/>
</dbReference>
<dbReference type="Gene3D" id="1.10.357.10">
    <property type="entry name" value="Tetracycline Repressor, domain 2"/>
    <property type="match status" value="1"/>
</dbReference>
<evidence type="ECO:0000256" key="3">
    <source>
        <dbReference type="ARBA" id="ARBA00023163"/>
    </source>
</evidence>
<sequence length="213" mass="24090">MENKTIKPRRHAAGRDPAKREAILIGAAQVFLDRGFDAASVNDICRAADVSKSTLYVYFDSKDDLFESLIEHERDRVFAGLSECLREERPLRDKLKDFVFILAKILCSDEVIRSQRAIIGMVERMPELGIRYYDGGAMRMRLLISQFLDSEVANGTLEIEDTTLAAYQLIELSTGGVWRQCLFSKVKYPPPAEILRKSSSSAVDLFLAGYTKR</sequence>
<keyword evidence="7" id="KW-1185">Reference proteome</keyword>
<dbReference type="RefSeq" id="WP_039002642.1">
    <property type="nucleotide sequence ID" value="NZ_CP014327.1"/>
</dbReference>
<keyword evidence="3" id="KW-0804">Transcription</keyword>
<keyword evidence="2 4" id="KW-0238">DNA-binding</keyword>
<dbReference type="FunFam" id="1.10.10.60:FF:000141">
    <property type="entry name" value="TetR family transcriptional regulator"/>
    <property type="match status" value="1"/>
</dbReference>
<gene>
    <name evidence="6" type="ORF">RC74_13365</name>
</gene>
<evidence type="ECO:0000256" key="2">
    <source>
        <dbReference type="ARBA" id="ARBA00023125"/>
    </source>
</evidence>
<feature type="DNA-binding region" description="H-T-H motif" evidence="4">
    <location>
        <begin position="40"/>
        <end position="59"/>
    </location>
</feature>
<proteinExistence type="predicted"/>
<dbReference type="InterPro" id="IPR039536">
    <property type="entry name" value="TetR_C_Proteobacteria"/>
</dbReference>
<dbReference type="PANTHER" id="PTHR30055:SF146">
    <property type="entry name" value="HTH-TYPE TRANSCRIPTIONAL DUAL REGULATOR CECR"/>
    <property type="match status" value="1"/>
</dbReference>
<organism evidence="6 7">
    <name type="scientific">Falsihalocynthiibacter arcticus</name>
    <dbReference type="NCBI Taxonomy" id="1579316"/>
    <lineage>
        <taxon>Bacteria</taxon>
        <taxon>Pseudomonadati</taxon>
        <taxon>Pseudomonadota</taxon>
        <taxon>Alphaproteobacteria</taxon>
        <taxon>Rhodobacterales</taxon>
        <taxon>Roseobacteraceae</taxon>
        <taxon>Falsihalocynthiibacter</taxon>
    </lineage>
</organism>
<dbReference type="GO" id="GO:0003700">
    <property type="term" value="F:DNA-binding transcription factor activity"/>
    <property type="evidence" value="ECO:0007669"/>
    <property type="project" value="TreeGrafter"/>
</dbReference>
<dbReference type="Pfam" id="PF14246">
    <property type="entry name" value="TetR_C_7"/>
    <property type="match status" value="1"/>
</dbReference>
<evidence type="ECO:0000256" key="1">
    <source>
        <dbReference type="ARBA" id="ARBA00023015"/>
    </source>
</evidence>
<dbReference type="InterPro" id="IPR009057">
    <property type="entry name" value="Homeodomain-like_sf"/>
</dbReference>
<feature type="domain" description="HTH tetR-type" evidence="5">
    <location>
        <begin position="17"/>
        <end position="77"/>
    </location>
</feature>
<dbReference type="PRINTS" id="PR00455">
    <property type="entry name" value="HTHTETR"/>
</dbReference>
<evidence type="ECO:0000256" key="4">
    <source>
        <dbReference type="PROSITE-ProRule" id="PRU00335"/>
    </source>
</evidence>
<keyword evidence="1" id="KW-0805">Transcription regulation</keyword>
<protein>
    <submittedName>
        <fullName evidence="6">Transcriptional regulator</fullName>
    </submittedName>
</protein>
<dbReference type="SUPFAM" id="SSF46689">
    <property type="entry name" value="Homeodomain-like"/>
    <property type="match status" value="1"/>
</dbReference>
<dbReference type="Pfam" id="PF00440">
    <property type="entry name" value="TetR_N"/>
    <property type="match status" value="1"/>
</dbReference>